<gene>
    <name evidence="1" type="ORF">LCPAC104_00230</name>
</gene>
<keyword evidence="1" id="KW-0436">Ligase</keyword>
<accession>A0A481Z417</accession>
<proteinExistence type="predicted"/>
<evidence type="ECO:0000313" key="1">
    <source>
        <dbReference type="EMBL" id="QBK90527.1"/>
    </source>
</evidence>
<organism evidence="1">
    <name type="scientific">Pithovirus LCPAC104</name>
    <dbReference type="NCBI Taxonomy" id="2506589"/>
    <lineage>
        <taxon>Viruses</taxon>
        <taxon>Pithoviruses</taxon>
    </lineage>
</organism>
<dbReference type="GO" id="GO:0016301">
    <property type="term" value="F:kinase activity"/>
    <property type="evidence" value="ECO:0007669"/>
    <property type="project" value="UniProtKB-KW"/>
</dbReference>
<reference evidence="1" key="1">
    <citation type="journal article" date="2019" name="MBio">
        <title>Virus Genomes from Deep Sea Sediments Expand the Ocean Megavirome and Support Independent Origins of Viral Gigantism.</title>
        <authorList>
            <person name="Backstrom D."/>
            <person name="Yutin N."/>
            <person name="Jorgensen S.L."/>
            <person name="Dharamshi J."/>
            <person name="Homa F."/>
            <person name="Zaremba-Niedwiedzka K."/>
            <person name="Spang A."/>
            <person name="Wolf Y.I."/>
            <person name="Koonin E.V."/>
            <person name="Ettema T.J."/>
        </authorList>
    </citation>
    <scope>NUCLEOTIDE SEQUENCE</scope>
</reference>
<sequence>MVDKNNLIPGKNDYSNEEKIKIANILNIENTNSWYITDSVKEDSLYMIHYNVGVDLNKWGHLRGTIVDVKKKKIVLKIFDNFSTIKRDVINIKDFNLNDKDQYNFTYNFDGVFIRIFKYNEKVFVSSYRKFDISRSRWGNSKYFREIYKSLNAPDPDTLFDKNVKNSSYCHIFMIVDPDIIYVTKEKINKGYLVHIDTININNKFTNECKWIPPKNKITNNLENSKKNNLIYTPLKLSIEEVNNHLKYGFYPEANLENTDIRLFPGESIVLTIKSSNETKIIKIVSTSYEWRTDIRGGNPNLYNRMFILIDSYRNITNSNLLKYYDYPNLLNIPIEEIVKYFKDNKQVSWPIGENNNELDLFYNTWGCFIMSVPLDKQNEVLTFYKRFIEDKKELIRWIKCLVLTPDISDPTICNYVKSIIIEIKETIKRENDKSMDYIITKVINSISGFKLYNCIKNNKERNKK</sequence>
<name>A0A481Z417_9VIRU</name>
<dbReference type="EMBL" id="MK500494">
    <property type="protein sequence ID" value="QBK90527.1"/>
    <property type="molecule type" value="Genomic_DNA"/>
</dbReference>
<dbReference type="GO" id="GO:0016874">
    <property type="term" value="F:ligase activity"/>
    <property type="evidence" value="ECO:0007669"/>
    <property type="project" value="UniProtKB-KW"/>
</dbReference>
<protein>
    <submittedName>
        <fullName evidence="1">RNA ligase with polynucleotide kinase domain</fullName>
    </submittedName>
</protein>
<keyword evidence="1" id="KW-0418">Kinase</keyword>
<keyword evidence="1" id="KW-0808">Transferase</keyword>